<dbReference type="EMBL" id="WBMS02000013">
    <property type="protein sequence ID" value="MWA02337.1"/>
    <property type="molecule type" value="Genomic_DNA"/>
</dbReference>
<proteinExistence type="predicted"/>
<feature type="region of interest" description="Disordered" evidence="1">
    <location>
        <begin position="77"/>
        <end position="96"/>
    </location>
</feature>
<protein>
    <submittedName>
        <fullName evidence="2">Uncharacterized protein</fullName>
    </submittedName>
</protein>
<accession>A0A6I4MEE9</accession>
<evidence type="ECO:0000313" key="2">
    <source>
        <dbReference type="EMBL" id="MWA02337.1"/>
    </source>
</evidence>
<sequence>MHTIADRYARLLQAVETVGKLTQQGDTEAIERLLAQPVSTTRFDAPTIEALRHARDSILAIRRALIALLETAVADGPTPNLATTREPSDEPTTVGHGTIDRAEAWRRANLRLLDHGGNSILLHVEEFAEGYRAIPVLVEIPEAPSTPTLETPTTLVVDKTTGAVTYWPQLSLDVLAQQYRRYRRGEPMTFDALRA</sequence>
<name>A0A6I4MEE9_9ACTN</name>
<reference evidence="2 4" key="1">
    <citation type="submission" date="2019-12" db="EMBL/GenBank/DDBJ databases">
        <title>Actinomadura physcomitrii sp. nov., a novel actinomycete isolated from moss [Physcomitrium sphaericum (Ludw) Fuernr].</title>
        <authorList>
            <person name="Zhuang X."/>
        </authorList>
    </citation>
    <scope>NUCLEOTIDE SEQUENCE [LARGE SCALE GENOMIC DNA]</scope>
    <source>
        <strain evidence="2 4">LD22</strain>
    </source>
</reference>
<evidence type="ECO:0000313" key="3">
    <source>
        <dbReference type="EMBL" id="MWA03091.1"/>
    </source>
</evidence>
<evidence type="ECO:0000256" key="1">
    <source>
        <dbReference type="SAM" id="MobiDB-lite"/>
    </source>
</evidence>
<dbReference type="EMBL" id="WBMS02000017">
    <property type="protein sequence ID" value="MWA03091.1"/>
    <property type="molecule type" value="Genomic_DNA"/>
</dbReference>
<dbReference type="RefSeq" id="WP_151594798.1">
    <property type="nucleotide sequence ID" value="NZ_WBMS02000013.1"/>
</dbReference>
<gene>
    <name evidence="2" type="ORF">F8568_018570</name>
    <name evidence="3" type="ORF">F8568_022480</name>
</gene>
<dbReference type="Proteomes" id="UP000462055">
    <property type="component" value="Unassembled WGS sequence"/>
</dbReference>
<keyword evidence="4" id="KW-1185">Reference proteome</keyword>
<comment type="caution">
    <text evidence="2">The sequence shown here is derived from an EMBL/GenBank/DDBJ whole genome shotgun (WGS) entry which is preliminary data.</text>
</comment>
<organism evidence="2 4">
    <name type="scientific">Actinomadura physcomitrii</name>
    <dbReference type="NCBI Taxonomy" id="2650748"/>
    <lineage>
        <taxon>Bacteria</taxon>
        <taxon>Bacillati</taxon>
        <taxon>Actinomycetota</taxon>
        <taxon>Actinomycetes</taxon>
        <taxon>Streptosporangiales</taxon>
        <taxon>Thermomonosporaceae</taxon>
        <taxon>Actinomadura</taxon>
    </lineage>
</organism>
<evidence type="ECO:0000313" key="4">
    <source>
        <dbReference type="Proteomes" id="UP000462055"/>
    </source>
</evidence>
<dbReference type="AlphaFoldDB" id="A0A6I4MEE9"/>